<sequence length="77" mass="8685">MQIKSILDVPPEELRWVYYAPATVVLPDGTSKEVLQRCLCTGAMREEILRAAEARRQEQALLEEEARAEEEEPAEGA</sequence>
<comment type="caution">
    <text evidence="2">The sequence shown here is derived from an EMBL/GenBank/DDBJ whole genome shotgun (WGS) entry which is preliminary data.</text>
</comment>
<evidence type="ECO:0000313" key="3">
    <source>
        <dbReference type="Proteomes" id="UP001175271"/>
    </source>
</evidence>
<reference evidence="2" key="1">
    <citation type="submission" date="2023-06" db="EMBL/GenBank/DDBJ databases">
        <title>Genomic analysis of the entomopathogenic nematode Steinernema hermaphroditum.</title>
        <authorList>
            <person name="Schwarz E.M."/>
            <person name="Heppert J.K."/>
            <person name="Baniya A."/>
            <person name="Schwartz H.T."/>
            <person name="Tan C.-H."/>
            <person name="Antoshechkin I."/>
            <person name="Sternberg P.W."/>
            <person name="Goodrich-Blair H."/>
            <person name="Dillman A.R."/>
        </authorList>
    </citation>
    <scope>NUCLEOTIDE SEQUENCE</scope>
    <source>
        <strain evidence="2">PS9179</strain>
        <tissue evidence="2">Whole animal</tissue>
    </source>
</reference>
<evidence type="ECO:0000313" key="2">
    <source>
        <dbReference type="EMBL" id="KAK0394837.1"/>
    </source>
</evidence>
<dbReference type="Proteomes" id="UP001175271">
    <property type="component" value="Unassembled WGS sequence"/>
</dbReference>
<proteinExistence type="predicted"/>
<accession>A0AA39GWH3</accession>
<organism evidence="2 3">
    <name type="scientific">Steinernema hermaphroditum</name>
    <dbReference type="NCBI Taxonomy" id="289476"/>
    <lineage>
        <taxon>Eukaryota</taxon>
        <taxon>Metazoa</taxon>
        <taxon>Ecdysozoa</taxon>
        <taxon>Nematoda</taxon>
        <taxon>Chromadorea</taxon>
        <taxon>Rhabditida</taxon>
        <taxon>Tylenchina</taxon>
        <taxon>Panagrolaimomorpha</taxon>
        <taxon>Strongyloidoidea</taxon>
        <taxon>Steinernematidae</taxon>
        <taxon>Steinernema</taxon>
    </lineage>
</organism>
<protein>
    <submittedName>
        <fullName evidence="2">Uncharacterized protein</fullName>
    </submittedName>
</protein>
<gene>
    <name evidence="2" type="ORF">QR680_000958</name>
</gene>
<evidence type="ECO:0000256" key="1">
    <source>
        <dbReference type="SAM" id="Coils"/>
    </source>
</evidence>
<keyword evidence="1" id="KW-0175">Coiled coil</keyword>
<dbReference type="AlphaFoldDB" id="A0AA39GWH3"/>
<feature type="coiled-coil region" evidence="1">
    <location>
        <begin position="44"/>
        <end position="72"/>
    </location>
</feature>
<keyword evidence="3" id="KW-1185">Reference proteome</keyword>
<name>A0AA39GWH3_9BILA</name>
<dbReference type="EMBL" id="JAUCMV010000005">
    <property type="protein sequence ID" value="KAK0394837.1"/>
    <property type="molecule type" value="Genomic_DNA"/>
</dbReference>